<dbReference type="PANTHER" id="PTHR19282:SF551">
    <property type="entry name" value="RE08073P-RELATED"/>
    <property type="match status" value="1"/>
</dbReference>
<feature type="transmembrane region" description="Helical" evidence="6">
    <location>
        <begin position="12"/>
        <end position="36"/>
    </location>
</feature>
<keyword evidence="5 6" id="KW-0472">Membrane</keyword>
<dbReference type="OrthoDB" id="432835at2759"/>
<evidence type="ECO:0000256" key="3">
    <source>
        <dbReference type="ARBA" id="ARBA00022692"/>
    </source>
</evidence>
<dbReference type="AlphaFoldDB" id="A0A1W0WJ07"/>
<protein>
    <recommendedName>
        <fullName evidence="6">Tetraspanin</fullName>
    </recommendedName>
</protein>
<dbReference type="Pfam" id="PF00335">
    <property type="entry name" value="Tetraspanin"/>
    <property type="match status" value="1"/>
</dbReference>
<dbReference type="EMBL" id="MTYJ01000094">
    <property type="protein sequence ID" value="OQV15113.1"/>
    <property type="molecule type" value="Genomic_DNA"/>
</dbReference>
<accession>A0A1W0WJ07</accession>
<dbReference type="GO" id="GO:0005886">
    <property type="term" value="C:plasma membrane"/>
    <property type="evidence" value="ECO:0007669"/>
    <property type="project" value="TreeGrafter"/>
</dbReference>
<dbReference type="PRINTS" id="PR00259">
    <property type="entry name" value="TMFOUR"/>
</dbReference>
<feature type="transmembrane region" description="Helical" evidence="6">
    <location>
        <begin position="85"/>
        <end position="106"/>
    </location>
</feature>
<dbReference type="InterPro" id="IPR018499">
    <property type="entry name" value="Tetraspanin/Peripherin"/>
</dbReference>
<dbReference type="SUPFAM" id="SSF48652">
    <property type="entry name" value="Tetraspanin"/>
    <property type="match status" value="1"/>
</dbReference>
<evidence type="ECO:0000256" key="1">
    <source>
        <dbReference type="ARBA" id="ARBA00004141"/>
    </source>
</evidence>
<dbReference type="InterPro" id="IPR008952">
    <property type="entry name" value="Tetraspanin_EC2_sf"/>
</dbReference>
<dbReference type="PIRSF" id="PIRSF002419">
    <property type="entry name" value="Tetraspanin"/>
    <property type="match status" value="1"/>
</dbReference>
<evidence type="ECO:0000256" key="5">
    <source>
        <dbReference type="ARBA" id="ARBA00023136"/>
    </source>
</evidence>
<evidence type="ECO:0000313" key="8">
    <source>
        <dbReference type="Proteomes" id="UP000192578"/>
    </source>
</evidence>
<feature type="transmembrane region" description="Helical" evidence="6">
    <location>
        <begin position="56"/>
        <end position="78"/>
    </location>
</feature>
<proteinExistence type="inferred from homology"/>
<evidence type="ECO:0000256" key="6">
    <source>
        <dbReference type="RuleBase" id="RU361218"/>
    </source>
</evidence>
<keyword evidence="8" id="KW-1185">Reference proteome</keyword>
<keyword evidence="3 6" id="KW-0812">Transmembrane</keyword>
<evidence type="ECO:0000256" key="2">
    <source>
        <dbReference type="ARBA" id="ARBA00006840"/>
    </source>
</evidence>
<dbReference type="PROSITE" id="PS51257">
    <property type="entry name" value="PROKAR_LIPOPROTEIN"/>
    <property type="match status" value="1"/>
</dbReference>
<organism evidence="7 8">
    <name type="scientific">Hypsibius exemplaris</name>
    <name type="common">Freshwater tardigrade</name>
    <dbReference type="NCBI Taxonomy" id="2072580"/>
    <lineage>
        <taxon>Eukaryota</taxon>
        <taxon>Metazoa</taxon>
        <taxon>Ecdysozoa</taxon>
        <taxon>Tardigrada</taxon>
        <taxon>Eutardigrada</taxon>
        <taxon>Parachela</taxon>
        <taxon>Hypsibioidea</taxon>
        <taxon>Hypsibiidae</taxon>
        <taxon>Hypsibius</taxon>
    </lineage>
</organism>
<gene>
    <name evidence="7" type="ORF">BV898_10743</name>
</gene>
<evidence type="ECO:0000313" key="7">
    <source>
        <dbReference type="EMBL" id="OQV15113.1"/>
    </source>
</evidence>
<comment type="caution">
    <text evidence="7">The sequence shown here is derived from an EMBL/GenBank/DDBJ whole genome shotgun (WGS) entry which is preliminary data.</text>
</comment>
<comment type="similarity">
    <text evidence="2 6">Belongs to the tetraspanin (TM4SF) family.</text>
</comment>
<comment type="subcellular location">
    <subcellularLocation>
        <location evidence="1 6">Membrane</location>
        <topology evidence="1 6">Multi-pass membrane protein</topology>
    </subcellularLocation>
</comment>
<dbReference type="PANTHER" id="PTHR19282">
    <property type="entry name" value="TETRASPANIN"/>
    <property type="match status" value="1"/>
</dbReference>
<dbReference type="Proteomes" id="UP000192578">
    <property type="component" value="Unassembled WGS sequence"/>
</dbReference>
<reference evidence="8" key="1">
    <citation type="submission" date="2017-01" db="EMBL/GenBank/DDBJ databases">
        <title>Comparative genomics of anhydrobiosis in the tardigrade Hypsibius dujardini.</title>
        <authorList>
            <person name="Yoshida Y."/>
            <person name="Koutsovoulos G."/>
            <person name="Laetsch D."/>
            <person name="Stevens L."/>
            <person name="Kumar S."/>
            <person name="Horikawa D."/>
            <person name="Ishino K."/>
            <person name="Komine S."/>
            <person name="Tomita M."/>
            <person name="Blaxter M."/>
            <person name="Arakawa K."/>
        </authorList>
    </citation>
    <scope>NUCLEOTIDE SEQUENCE [LARGE SCALE GENOMIC DNA]</scope>
    <source>
        <strain evidence="8">Z151</strain>
    </source>
</reference>
<dbReference type="InterPro" id="IPR000301">
    <property type="entry name" value="Tetraspanin_animals"/>
</dbReference>
<evidence type="ECO:0000256" key="4">
    <source>
        <dbReference type="ARBA" id="ARBA00022989"/>
    </source>
</evidence>
<keyword evidence="4 6" id="KW-1133">Transmembrane helix</keyword>
<name>A0A1W0WJ07_HYPEX</name>
<dbReference type="Gene3D" id="1.10.1450.10">
    <property type="entry name" value="Tetraspanin"/>
    <property type="match status" value="1"/>
</dbReference>
<feature type="transmembrane region" description="Helical" evidence="6">
    <location>
        <begin position="208"/>
        <end position="235"/>
    </location>
</feature>
<sequence>MGTRGVQCVRVCFIVLNIVVSLFACAGLGLGIWLQIHTTATARFLLQYATISVAELMIAVGCIGILICIMGCCGSWALSKILLMLYFLAVLVIFLAEIGLAIYFLIFRDTMTDNFRYEQKLGIRTNYLPHSTLSKIWDAVQEDFGCCGMDSPADWHYIAAWPELAIAPDSCCIPEARRMPNCGKSLDFRSIYPRGCFEVIRDFVTRNMYIFAIAAVALALIQLLGLIFSMVLFCARREVQDDKLIIVATKEEPDFVEVREVREIRRDIEQGPPVVIRPAYVETNL</sequence>